<proteinExistence type="predicted"/>
<gene>
    <name evidence="1" type="ORF">S12H4_48300</name>
</gene>
<reference evidence="1" key="1">
    <citation type="journal article" date="2014" name="Front. Microbiol.">
        <title>High frequency of phylogenetically diverse reductive dehalogenase-homologous genes in deep subseafloor sedimentary metagenomes.</title>
        <authorList>
            <person name="Kawai M."/>
            <person name="Futagami T."/>
            <person name="Toyoda A."/>
            <person name="Takaki Y."/>
            <person name="Nishi S."/>
            <person name="Hori S."/>
            <person name="Arai W."/>
            <person name="Tsubouchi T."/>
            <person name="Morono Y."/>
            <person name="Uchiyama I."/>
            <person name="Ito T."/>
            <person name="Fujiyama A."/>
            <person name="Inagaki F."/>
            <person name="Takami H."/>
        </authorList>
    </citation>
    <scope>NUCLEOTIDE SEQUENCE</scope>
    <source>
        <strain evidence="1">Expedition CK06-06</strain>
    </source>
</reference>
<feature type="non-terminal residue" evidence="1">
    <location>
        <position position="52"/>
    </location>
</feature>
<accession>X1UJ14</accession>
<dbReference type="EMBL" id="BARW01030167">
    <property type="protein sequence ID" value="GAJ03567.1"/>
    <property type="molecule type" value="Genomic_DNA"/>
</dbReference>
<organism evidence="1">
    <name type="scientific">marine sediment metagenome</name>
    <dbReference type="NCBI Taxonomy" id="412755"/>
    <lineage>
        <taxon>unclassified sequences</taxon>
        <taxon>metagenomes</taxon>
        <taxon>ecological metagenomes</taxon>
    </lineage>
</organism>
<dbReference type="AlphaFoldDB" id="X1UJ14"/>
<evidence type="ECO:0000313" key="1">
    <source>
        <dbReference type="EMBL" id="GAJ03567.1"/>
    </source>
</evidence>
<sequence>MRIIGLIRASSGTAYIDGINIAEKPEQALSRIGAIVETPEFYQFLTPEETLR</sequence>
<name>X1UJ14_9ZZZZ</name>
<protein>
    <submittedName>
        <fullName evidence="1">Uncharacterized protein</fullName>
    </submittedName>
</protein>
<comment type="caution">
    <text evidence="1">The sequence shown here is derived from an EMBL/GenBank/DDBJ whole genome shotgun (WGS) entry which is preliminary data.</text>
</comment>